<dbReference type="OrthoDB" id="113123at2759"/>
<dbReference type="AlphaFoldDB" id="A0A2P4WY71"/>
<keyword evidence="2" id="KW-1185">Reference proteome</keyword>
<comment type="caution">
    <text evidence="1">The sequence shown here is derived from an EMBL/GenBank/DDBJ whole genome shotgun (WGS) entry which is preliminary data.</text>
</comment>
<reference evidence="1 2" key="1">
    <citation type="journal article" date="2017" name="Genome Biol. Evol.">
        <title>Phytophthora megakarya and P. palmivora, closely related causal agents of cacao black pod rot, underwent increases in genome sizes and gene numbers by different mechanisms.</title>
        <authorList>
            <person name="Ali S.S."/>
            <person name="Shao J."/>
            <person name="Lary D.J."/>
            <person name="Kronmiller B."/>
            <person name="Shen D."/>
            <person name="Strem M.D."/>
            <person name="Amoako-Attah I."/>
            <person name="Akrofi A.Y."/>
            <person name="Begoude B.A."/>
            <person name="Ten Hoopen G.M."/>
            <person name="Coulibaly K."/>
            <person name="Kebe B.I."/>
            <person name="Melnick R.L."/>
            <person name="Guiltinan M.J."/>
            <person name="Tyler B.M."/>
            <person name="Meinhardt L.W."/>
            <person name="Bailey B.A."/>
        </authorList>
    </citation>
    <scope>NUCLEOTIDE SEQUENCE [LARGE SCALE GENOMIC DNA]</scope>
    <source>
        <strain evidence="2">sbr112.9</strain>
    </source>
</reference>
<proteinExistence type="predicted"/>
<evidence type="ECO:0000313" key="2">
    <source>
        <dbReference type="Proteomes" id="UP000237271"/>
    </source>
</evidence>
<accession>A0A2P4WY71</accession>
<sequence>MRYQLLEYFTETCKTATPYDTCPRLRKELTYQQLNRVTITETGSHEMIVREPRKPKMTQWGLVARGEIFNIGDAIK</sequence>
<protein>
    <submittedName>
        <fullName evidence="1">Uncharacterized protein</fullName>
    </submittedName>
</protein>
<evidence type="ECO:0000313" key="1">
    <source>
        <dbReference type="EMBL" id="POM58253.1"/>
    </source>
</evidence>
<organism evidence="1 2">
    <name type="scientific">Phytophthora palmivora</name>
    <dbReference type="NCBI Taxonomy" id="4796"/>
    <lineage>
        <taxon>Eukaryota</taxon>
        <taxon>Sar</taxon>
        <taxon>Stramenopiles</taxon>
        <taxon>Oomycota</taxon>
        <taxon>Peronosporomycetes</taxon>
        <taxon>Peronosporales</taxon>
        <taxon>Peronosporaceae</taxon>
        <taxon>Phytophthora</taxon>
    </lineage>
</organism>
<name>A0A2P4WY71_9STRA</name>
<dbReference type="EMBL" id="NCKW01020302">
    <property type="protein sequence ID" value="POM58253.1"/>
    <property type="molecule type" value="Genomic_DNA"/>
</dbReference>
<gene>
    <name evidence="1" type="ORF">PHPALM_37129</name>
</gene>
<dbReference type="Proteomes" id="UP000237271">
    <property type="component" value="Unassembled WGS sequence"/>
</dbReference>